<gene>
    <name evidence="4" type="ORF">ONB1V03_LOCUS14778</name>
</gene>
<keyword evidence="5" id="KW-1185">Reference proteome</keyword>
<organism evidence="4">
    <name type="scientific">Oppiella nova</name>
    <dbReference type="NCBI Taxonomy" id="334625"/>
    <lineage>
        <taxon>Eukaryota</taxon>
        <taxon>Metazoa</taxon>
        <taxon>Ecdysozoa</taxon>
        <taxon>Arthropoda</taxon>
        <taxon>Chelicerata</taxon>
        <taxon>Arachnida</taxon>
        <taxon>Acari</taxon>
        <taxon>Acariformes</taxon>
        <taxon>Sarcoptiformes</taxon>
        <taxon>Oribatida</taxon>
        <taxon>Brachypylina</taxon>
        <taxon>Oppioidea</taxon>
        <taxon>Oppiidae</taxon>
        <taxon>Oppiella</taxon>
    </lineage>
</organism>
<evidence type="ECO:0000256" key="3">
    <source>
        <dbReference type="ARBA" id="ARBA00038211"/>
    </source>
</evidence>
<proteinExistence type="inferred from homology"/>
<dbReference type="GO" id="GO:0005737">
    <property type="term" value="C:cytoplasm"/>
    <property type="evidence" value="ECO:0007669"/>
    <property type="project" value="TreeGrafter"/>
</dbReference>
<dbReference type="OrthoDB" id="5796092at2759"/>
<dbReference type="InterPro" id="IPR011009">
    <property type="entry name" value="Kinase-like_dom_sf"/>
</dbReference>
<accession>A0A7R9MDV4</accession>
<protein>
    <recommendedName>
        <fullName evidence="6">Choline kinase</fullName>
    </recommendedName>
</protein>
<reference evidence="4" key="1">
    <citation type="submission" date="2020-11" db="EMBL/GenBank/DDBJ databases">
        <authorList>
            <person name="Tran Van P."/>
        </authorList>
    </citation>
    <scope>NUCLEOTIDE SEQUENCE</scope>
</reference>
<dbReference type="GO" id="GO:0004305">
    <property type="term" value="F:ethanolamine kinase activity"/>
    <property type="evidence" value="ECO:0007669"/>
    <property type="project" value="TreeGrafter"/>
</dbReference>
<evidence type="ECO:0008006" key="6">
    <source>
        <dbReference type="Google" id="ProtNLM"/>
    </source>
</evidence>
<comment type="similarity">
    <text evidence="3">Belongs to the choline/ethanolamine kinase family.</text>
</comment>
<dbReference type="PANTHER" id="PTHR22603:SF93">
    <property type="entry name" value="RE24176P"/>
    <property type="match status" value="1"/>
</dbReference>
<dbReference type="Proteomes" id="UP000728032">
    <property type="component" value="Unassembled WGS sequence"/>
</dbReference>
<evidence type="ECO:0000256" key="1">
    <source>
        <dbReference type="ARBA" id="ARBA00023209"/>
    </source>
</evidence>
<evidence type="ECO:0000313" key="4">
    <source>
        <dbReference type="EMBL" id="CAD7658154.1"/>
    </source>
</evidence>
<keyword evidence="1" id="KW-0443">Lipid metabolism</keyword>
<evidence type="ECO:0000256" key="2">
    <source>
        <dbReference type="ARBA" id="ARBA00023264"/>
    </source>
</evidence>
<evidence type="ECO:0000313" key="5">
    <source>
        <dbReference type="Proteomes" id="UP000728032"/>
    </source>
</evidence>
<dbReference type="EMBL" id="CAJPVJ010014403">
    <property type="protein sequence ID" value="CAG2175340.1"/>
    <property type="molecule type" value="Genomic_DNA"/>
</dbReference>
<dbReference type="SUPFAM" id="SSF56112">
    <property type="entry name" value="Protein kinase-like (PK-like)"/>
    <property type="match status" value="1"/>
</dbReference>
<sequence>MLARFHSMDVPIARNYKWFSDFLDNFYKKAYDLFPLNDMYIEVKATTLLSVDLKTEIDWLKTCLTATNSPIVFSHNDFRGPNIMVREGNEKNSQSLDITLCDFEYSCYSYRGFDFGAIFEDWGRTSVDKVNENISDSVLKRFMKSYLEESIQINGDTYRDNSVNTIDHLVGEAKQRADQRLQYYLTLKSKCIEEGLIRV</sequence>
<keyword evidence="1" id="KW-0444">Lipid biosynthesis</keyword>
<keyword evidence="2" id="KW-1208">Phospholipid metabolism</keyword>
<dbReference type="AlphaFoldDB" id="A0A7R9MDV4"/>
<dbReference type="GO" id="GO:0006646">
    <property type="term" value="P:phosphatidylethanolamine biosynthetic process"/>
    <property type="evidence" value="ECO:0007669"/>
    <property type="project" value="TreeGrafter"/>
</dbReference>
<name>A0A7R9MDV4_9ACAR</name>
<dbReference type="EMBL" id="OC929228">
    <property type="protein sequence ID" value="CAD7658154.1"/>
    <property type="molecule type" value="Genomic_DNA"/>
</dbReference>
<dbReference type="Pfam" id="PF01633">
    <property type="entry name" value="Choline_kinase"/>
    <property type="match status" value="1"/>
</dbReference>
<keyword evidence="1" id="KW-0594">Phospholipid biosynthesis</keyword>
<dbReference type="GO" id="GO:0004103">
    <property type="term" value="F:choline kinase activity"/>
    <property type="evidence" value="ECO:0007669"/>
    <property type="project" value="TreeGrafter"/>
</dbReference>
<dbReference type="PANTHER" id="PTHR22603">
    <property type="entry name" value="CHOLINE/ETHANOALAMINE KINASE"/>
    <property type="match status" value="1"/>
</dbReference>
<dbReference type="Gene3D" id="3.90.1200.10">
    <property type="match status" value="1"/>
</dbReference>